<dbReference type="Pfam" id="PF14223">
    <property type="entry name" value="Retrotran_gag_2"/>
    <property type="match status" value="1"/>
</dbReference>
<accession>A0ABQ4YUR3</accession>
<proteinExistence type="predicted"/>
<reference evidence="2" key="1">
    <citation type="journal article" date="2022" name="Int. J. Mol. Sci.">
        <title>Draft Genome of Tanacetum Coccineum: Genomic Comparison of Closely Related Tanacetum-Family Plants.</title>
        <authorList>
            <person name="Yamashiro T."/>
            <person name="Shiraishi A."/>
            <person name="Nakayama K."/>
            <person name="Satake H."/>
        </authorList>
    </citation>
    <scope>NUCLEOTIDE SEQUENCE</scope>
</reference>
<dbReference type="EMBL" id="BQNB010010666">
    <property type="protein sequence ID" value="GJS80378.1"/>
    <property type="molecule type" value="Genomic_DNA"/>
</dbReference>
<organism evidence="2 3">
    <name type="scientific">Tanacetum coccineum</name>
    <dbReference type="NCBI Taxonomy" id="301880"/>
    <lineage>
        <taxon>Eukaryota</taxon>
        <taxon>Viridiplantae</taxon>
        <taxon>Streptophyta</taxon>
        <taxon>Embryophyta</taxon>
        <taxon>Tracheophyta</taxon>
        <taxon>Spermatophyta</taxon>
        <taxon>Magnoliopsida</taxon>
        <taxon>eudicotyledons</taxon>
        <taxon>Gunneridae</taxon>
        <taxon>Pentapetalae</taxon>
        <taxon>asterids</taxon>
        <taxon>campanulids</taxon>
        <taxon>Asterales</taxon>
        <taxon>Asteraceae</taxon>
        <taxon>Asteroideae</taxon>
        <taxon>Anthemideae</taxon>
        <taxon>Anthemidinae</taxon>
        <taxon>Tanacetum</taxon>
    </lineage>
</organism>
<reference evidence="2" key="2">
    <citation type="submission" date="2022-01" db="EMBL/GenBank/DDBJ databases">
        <authorList>
            <person name="Yamashiro T."/>
            <person name="Shiraishi A."/>
            <person name="Satake H."/>
            <person name="Nakayama K."/>
        </authorList>
    </citation>
    <scope>NUCLEOTIDE SEQUENCE</scope>
</reference>
<dbReference type="Proteomes" id="UP001151760">
    <property type="component" value="Unassembled WGS sequence"/>
</dbReference>
<evidence type="ECO:0000313" key="3">
    <source>
        <dbReference type="Proteomes" id="UP001151760"/>
    </source>
</evidence>
<feature type="compositionally biased region" description="Basic residues" evidence="1">
    <location>
        <begin position="1276"/>
        <end position="1285"/>
    </location>
</feature>
<feature type="region of interest" description="Disordered" evidence="1">
    <location>
        <begin position="1276"/>
        <end position="1308"/>
    </location>
</feature>
<evidence type="ECO:0000256" key="1">
    <source>
        <dbReference type="SAM" id="MobiDB-lite"/>
    </source>
</evidence>
<gene>
    <name evidence="2" type="ORF">Tco_0730259</name>
</gene>
<sequence length="1489" mass="169306">MTTLAEFMIIAGANNRPPMLEKSLYESWKSRMKLYIENWENGRMILNSVQNGPLVWPTVVEEDGTTRTNKYEELLIAEKLQADCDLKAINIVFKSRMKLYIENWENGRMILNSVQNGPLVWPTVVEEDGTTRTNKYEELSVAEKLQADCLAVPVFTQGYDPIAYLNKAMAFLTVIASSRVTVQQVQGRQGQSYAGTGYKEVPHFKPYHTDMDNKSVHAMQGFELTPVVDFIDNEITSDRCCVALGYQNPFYLKKAQRIKPTLYDSSVISSQHATSFVIDDEETLILEEVSQSKMLAKQNDPMLKEKKLSGYILYTLILTNLLSPVKIEAPKELPKMEVAVQQCSVEKQCFEIHKKELFLENDRLLHKIMSQDVMMCVMNSTALFDDSVNVDMHSSEFCVKCLDLDVELLNKENAYNDLSKSYSQLEKHCISLELTMQFNQEIFQKDTYNDNQNALQILEYFENNDLKAQLQAKDTTICLDREHGRMILESVEHGPLIWPTIEENGVTRTKKYKELSATEKIQADCDLKATNIILQGLPSDVYSLVNHHRVAKDLWERVQLLMQGTSLTKQERECKLYDAFDKFTHIKGGSLHQYYLRFTQMINDMNIYKMKLEQFQVNTKFLNSLPPEWSKFVTDVKLVRDLHTTNFDQLHAYLKQHELYANEVRITRERNQDPLALVANHQMTPSYFNTYQSLVPTTVFTISVSSIWINSSHIDSGLAVRAFKQGDDPIDAINKMIQQATIHDGRVTVQPVQGRQSSFAAGYMARQCPKLKRKRDATWFRDKVLLVEAQGSGKVLNEEELEFLADPGVAEGPVTQTVITNNAAYQVDDLDAYDSDCDKFSIAKAVIMANLSSYGSDVLSEVPHSENTHNDMLNQSVQEISYSEQTHLVNYPENEITSDSNIIPYSQYLLKTQNAAVQDINSSAQQDAMILSVFEQLSNHVTNCNKVNKDNLIANESLSTKLERHKERIRTMLYDGSVIANETNVISIADSEETLLLEEESRSKMLLKQRDPMILVNVLSHKSFEQALRLQTSHPNTDQSASSPVKIEAPRELPKVSLVNTSLKKLKYHLGQFDNVVKKRITPDALTEGEWGFEHTKDIVNIVMKSSMDINTSVNVNSFAAMNDSVNYVEMCNKCLKLEAELIKQHNMSVEITDLNAQLLEKVFVITALKNDLKKFKGKDIVDNAAQVSNATTIASEMYKLDPVTLAPKDKNNRETHIYYLKHTMEQATILREIVEQAKSLNPLDSTSYSACKYVKLIHELLGYVRDTCIDIHKPRVSRSTKSSKSKSTYNTKNDRILQISSSTQKKNKVKDHSRIVKSCLNKQNYVVEPYGNANVQHSKLNTNSKLISKSKSVKKAKKKEEWKPTGKVFTKIGYNWRPTGRTFTLLGNACPLTRITTTNKVPLREPIPLEVVAQEYIVTKVYTRRLKVPKTNGSNSNFKIAKSVISNKTEPDTSWGSNNSVAPSSSYLFDLMLSKLFCGIWTPDAQST</sequence>
<keyword evidence="3" id="KW-1185">Reference proteome</keyword>
<evidence type="ECO:0008006" key="4">
    <source>
        <dbReference type="Google" id="ProtNLM"/>
    </source>
</evidence>
<protein>
    <recommendedName>
        <fullName evidence="4">Integrase, catalytic region, zinc finger, CCHC-type, peptidase aspartic, catalytic</fullName>
    </recommendedName>
</protein>
<name>A0ABQ4YUR3_9ASTR</name>
<comment type="caution">
    <text evidence="2">The sequence shown here is derived from an EMBL/GenBank/DDBJ whole genome shotgun (WGS) entry which is preliminary data.</text>
</comment>
<evidence type="ECO:0000313" key="2">
    <source>
        <dbReference type="EMBL" id="GJS80378.1"/>
    </source>
</evidence>